<sequence length="251" mass="29034">MKDLEVGYKRTWKPSQTGFLDTLNTEPSEPPPYQLINIQLPPEVSEHEINLCNDSDNSEGFKEPTGKGGRLIICHARLESFGFVKNSKLVFRCTSSVSEDYHFQMNLEIFKEWFIQMLSNLEEPCVVVMDNASYHSVQINNYPKKLRERIKLIIPHEKKYELDEIALSMDHEVKGKVAEQNTSFKMSYVEQLVHNALDSITTDDWRTCVLHCNKLQGDDFIKEGLRDEILETIIMTINHDDSSESEDEDDN</sequence>
<dbReference type="Proteomes" id="UP000478052">
    <property type="component" value="Unassembled WGS sequence"/>
</dbReference>
<dbReference type="Gene3D" id="3.30.420.10">
    <property type="entry name" value="Ribonuclease H-like superfamily/Ribonuclease H"/>
    <property type="match status" value="1"/>
</dbReference>
<dbReference type="EMBL" id="VUJU01007409">
    <property type="protein sequence ID" value="KAF0745879.1"/>
    <property type="molecule type" value="Genomic_DNA"/>
</dbReference>
<dbReference type="InterPro" id="IPR036397">
    <property type="entry name" value="RNaseH_sf"/>
</dbReference>
<comment type="caution">
    <text evidence="1">The sequence shown here is derived from an EMBL/GenBank/DDBJ whole genome shotgun (WGS) entry which is preliminary data.</text>
</comment>
<accession>A0A6G0XYK9</accession>
<dbReference type="OrthoDB" id="6767270at2759"/>
<dbReference type="PANTHER" id="PTHR33939">
    <property type="entry name" value="PROTEIN CBG22215"/>
    <property type="match status" value="1"/>
</dbReference>
<dbReference type="AlphaFoldDB" id="A0A6G0XYK9"/>
<dbReference type="GO" id="GO:0003676">
    <property type="term" value="F:nucleic acid binding"/>
    <property type="evidence" value="ECO:0007669"/>
    <property type="project" value="InterPro"/>
</dbReference>
<organism evidence="1 2">
    <name type="scientific">Aphis craccivora</name>
    <name type="common">Cowpea aphid</name>
    <dbReference type="NCBI Taxonomy" id="307492"/>
    <lineage>
        <taxon>Eukaryota</taxon>
        <taxon>Metazoa</taxon>
        <taxon>Ecdysozoa</taxon>
        <taxon>Arthropoda</taxon>
        <taxon>Hexapoda</taxon>
        <taxon>Insecta</taxon>
        <taxon>Pterygota</taxon>
        <taxon>Neoptera</taxon>
        <taxon>Paraneoptera</taxon>
        <taxon>Hemiptera</taxon>
        <taxon>Sternorrhyncha</taxon>
        <taxon>Aphidomorpha</taxon>
        <taxon>Aphidoidea</taxon>
        <taxon>Aphididae</taxon>
        <taxon>Aphidini</taxon>
        <taxon>Aphis</taxon>
        <taxon>Aphis</taxon>
    </lineage>
</organism>
<evidence type="ECO:0000313" key="2">
    <source>
        <dbReference type="Proteomes" id="UP000478052"/>
    </source>
</evidence>
<evidence type="ECO:0000313" key="1">
    <source>
        <dbReference type="EMBL" id="KAF0745879.1"/>
    </source>
</evidence>
<reference evidence="1 2" key="1">
    <citation type="submission" date="2019-08" db="EMBL/GenBank/DDBJ databases">
        <title>Whole genome of Aphis craccivora.</title>
        <authorList>
            <person name="Voronova N.V."/>
            <person name="Shulinski R.S."/>
            <person name="Bandarenka Y.V."/>
            <person name="Zhorov D.G."/>
            <person name="Warner D."/>
        </authorList>
    </citation>
    <scope>NUCLEOTIDE SEQUENCE [LARGE SCALE GENOMIC DNA]</scope>
    <source>
        <strain evidence="1">180601</strain>
        <tissue evidence="1">Whole Body</tissue>
    </source>
</reference>
<proteinExistence type="predicted"/>
<protein>
    <submittedName>
        <fullName evidence="1">DDE 3 domain-containing protein</fullName>
    </submittedName>
</protein>
<name>A0A6G0XYK9_APHCR</name>
<dbReference type="PANTHER" id="PTHR33939:SF1">
    <property type="entry name" value="DUF4371 DOMAIN-CONTAINING PROTEIN"/>
    <property type="match status" value="1"/>
</dbReference>
<keyword evidence="2" id="KW-1185">Reference proteome</keyword>
<gene>
    <name evidence="1" type="ORF">FWK35_00024943</name>
</gene>